<organism evidence="2 3">
    <name type="scientific">Trichomonas vaginalis (strain ATCC PRA-98 / G3)</name>
    <dbReference type="NCBI Taxonomy" id="412133"/>
    <lineage>
        <taxon>Eukaryota</taxon>
        <taxon>Metamonada</taxon>
        <taxon>Parabasalia</taxon>
        <taxon>Trichomonadida</taxon>
        <taxon>Trichomonadidae</taxon>
        <taxon>Trichomonas</taxon>
    </lineage>
</organism>
<dbReference type="EMBL" id="DS113351">
    <property type="protein sequence ID" value="EAY09762.1"/>
    <property type="molecule type" value="Genomic_DNA"/>
</dbReference>
<gene>
    <name evidence="2" type="ORF">TVAG_414130</name>
</gene>
<dbReference type="InParanoid" id="A2EC85"/>
<feature type="chain" id="PRO_5002643406" evidence="1">
    <location>
        <begin position="17"/>
        <end position="848"/>
    </location>
</feature>
<evidence type="ECO:0000256" key="1">
    <source>
        <dbReference type="SAM" id="SignalP"/>
    </source>
</evidence>
<feature type="signal peptide" evidence="1">
    <location>
        <begin position="1"/>
        <end position="16"/>
    </location>
</feature>
<dbReference type="AlphaFoldDB" id="A2EC85"/>
<keyword evidence="1" id="KW-0732">Signal</keyword>
<evidence type="ECO:0000313" key="2">
    <source>
        <dbReference type="EMBL" id="EAY09762.1"/>
    </source>
</evidence>
<sequence>MLSFLIWLSLSNEVTIDPGLSTLQISESTTIINFSSVAEYVCILNPNEFMNLNSEYTYMKSLDVRTISGTKTLYIFYTEKPSSNLTFVVLSGKTEANMIKLKDKNWYTINYDFIFLSYTKCDFEYFAINEGICTIRYEEDGQLKEITTNSDVSHKTILNSRYIWIRIRKSAFESSSEYGVIFKQFSENKIDEPEGYKTGTYSFDRGKVYKIDEIIRNIVDRPIKIRYQTLIIFDEKVTAIFHQFSFQKEGTSKPIYVDFDSQYYSEESNTMNNVSYIFIPSSDFAGSWIIATPVNKNSYYSLLKERKYEISNMYNFTDNLNNFNPRLGYNSILIFPDQQVTIVRPDIPKLAFVIPKNEDYFDENNEKIEAYNLNLEHNIIIKASSQARFFEFYLLNMTDVDQYIILFKLPDTITLDHRNLDYKCKFITIFKLGYQFSNVVYGESYPNRYKPGTRHDDHYYVSIDKIYFFPDIHTSYWKIKGHLLDLSKASTSYLEQCKIVDKLLITNIQKNILFDVNKLEISGYDTKTLNNKYDTDLLTVGGPIIIEDPDQYYDENGEKLLYAYAYKEILTISKNSPIFSSSKSEYNINVKAFSGSRNSYVDFIDLSLSKVYYINKKKEDSLIVIVPIIPKNSQINDTYGAYYDFEHYDIKYSDSKDFYIGLDDQYYYNNFIYSSSKALSDIYFSRVDRSRESGMVTCKEFLPYDNLINVPYSGVATISFYYGLVIFPDAENFIQEDGNTLEIRNVIYGEQTYKIKRNPKRLCDHNQLYYVYYPLWEKVETANVVVNHYSEKYNDFLTAFIRGFLNSNIIIVNSLNSTIKSLNSMDKIGNYAYRYYDNENIYEITNTR</sequence>
<proteinExistence type="predicted"/>
<keyword evidence="3" id="KW-1185">Reference proteome</keyword>
<dbReference type="KEGG" id="tva:4767685"/>
<dbReference type="RefSeq" id="XP_001321985.1">
    <property type="nucleotide sequence ID" value="XM_001321950.1"/>
</dbReference>
<dbReference type="VEuPathDB" id="TrichDB:TVAG_414130"/>
<protein>
    <submittedName>
        <fullName evidence="2">Uncharacterized protein</fullName>
    </submittedName>
</protein>
<name>A2EC85_TRIV3</name>
<evidence type="ECO:0000313" key="3">
    <source>
        <dbReference type="Proteomes" id="UP000001542"/>
    </source>
</evidence>
<dbReference type="VEuPathDB" id="TrichDB:TVAGG3_0205640"/>
<accession>A2EC85</accession>
<reference evidence="2" key="2">
    <citation type="journal article" date="2007" name="Science">
        <title>Draft genome sequence of the sexually transmitted pathogen Trichomonas vaginalis.</title>
        <authorList>
            <person name="Carlton J.M."/>
            <person name="Hirt R.P."/>
            <person name="Silva J.C."/>
            <person name="Delcher A.L."/>
            <person name="Schatz M."/>
            <person name="Zhao Q."/>
            <person name="Wortman J.R."/>
            <person name="Bidwell S.L."/>
            <person name="Alsmark U.C.M."/>
            <person name="Besteiro S."/>
            <person name="Sicheritz-Ponten T."/>
            <person name="Noel C.J."/>
            <person name="Dacks J.B."/>
            <person name="Foster P.G."/>
            <person name="Simillion C."/>
            <person name="Van de Peer Y."/>
            <person name="Miranda-Saavedra D."/>
            <person name="Barton G.J."/>
            <person name="Westrop G.D."/>
            <person name="Mueller S."/>
            <person name="Dessi D."/>
            <person name="Fiori P.L."/>
            <person name="Ren Q."/>
            <person name="Paulsen I."/>
            <person name="Zhang H."/>
            <person name="Bastida-Corcuera F.D."/>
            <person name="Simoes-Barbosa A."/>
            <person name="Brown M.T."/>
            <person name="Hayes R.D."/>
            <person name="Mukherjee M."/>
            <person name="Okumura C.Y."/>
            <person name="Schneider R."/>
            <person name="Smith A.J."/>
            <person name="Vanacova S."/>
            <person name="Villalvazo M."/>
            <person name="Haas B.J."/>
            <person name="Pertea M."/>
            <person name="Feldblyum T.V."/>
            <person name="Utterback T.R."/>
            <person name="Shu C.L."/>
            <person name="Osoegawa K."/>
            <person name="de Jong P.J."/>
            <person name="Hrdy I."/>
            <person name="Horvathova L."/>
            <person name="Zubacova Z."/>
            <person name="Dolezal P."/>
            <person name="Malik S.B."/>
            <person name="Logsdon J.M. Jr."/>
            <person name="Henze K."/>
            <person name="Gupta A."/>
            <person name="Wang C.C."/>
            <person name="Dunne R.L."/>
            <person name="Upcroft J.A."/>
            <person name="Upcroft P."/>
            <person name="White O."/>
            <person name="Salzberg S.L."/>
            <person name="Tang P."/>
            <person name="Chiu C.-H."/>
            <person name="Lee Y.-S."/>
            <person name="Embley T.M."/>
            <person name="Coombs G.H."/>
            <person name="Mottram J.C."/>
            <person name="Tachezy J."/>
            <person name="Fraser-Liggett C.M."/>
            <person name="Johnson P.J."/>
        </authorList>
    </citation>
    <scope>NUCLEOTIDE SEQUENCE [LARGE SCALE GENOMIC DNA]</scope>
    <source>
        <strain evidence="2">G3</strain>
    </source>
</reference>
<reference evidence="2" key="1">
    <citation type="submission" date="2006-10" db="EMBL/GenBank/DDBJ databases">
        <authorList>
            <person name="Amadeo P."/>
            <person name="Zhao Q."/>
            <person name="Wortman J."/>
            <person name="Fraser-Liggett C."/>
            <person name="Carlton J."/>
        </authorList>
    </citation>
    <scope>NUCLEOTIDE SEQUENCE</scope>
    <source>
        <strain evidence="2">G3</strain>
    </source>
</reference>
<dbReference type="Proteomes" id="UP000001542">
    <property type="component" value="Unassembled WGS sequence"/>
</dbReference>